<evidence type="ECO:0000313" key="2">
    <source>
        <dbReference type="Proteomes" id="UP001500101"/>
    </source>
</evidence>
<organism evidence="1 2">
    <name type="scientific">Sphingobacterium kyonggiense</name>
    <dbReference type="NCBI Taxonomy" id="714075"/>
    <lineage>
        <taxon>Bacteria</taxon>
        <taxon>Pseudomonadati</taxon>
        <taxon>Bacteroidota</taxon>
        <taxon>Sphingobacteriia</taxon>
        <taxon>Sphingobacteriales</taxon>
        <taxon>Sphingobacteriaceae</taxon>
        <taxon>Sphingobacterium</taxon>
    </lineage>
</organism>
<keyword evidence="2" id="KW-1185">Reference proteome</keyword>
<comment type="caution">
    <text evidence="1">The sequence shown here is derived from an EMBL/GenBank/DDBJ whole genome shotgun (WGS) entry which is preliminary data.</text>
</comment>
<gene>
    <name evidence="1" type="ORF">GCM10022216_23940</name>
</gene>
<dbReference type="EMBL" id="BAAAZI010000010">
    <property type="protein sequence ID" value="GAA4142711.1"/>
    <property type="molecule type" value="Genomic_DNA"/>
</dbReference>
<evidence type="ECO:0000313" key="1">
    <source>
        <dbReference type="EMBL" id="GAA4142711.1"/>
    </source>
</evidence>
<sequence>MDSIVYVLHFDSVETKVDQHLRALERSDGKIMFWGYLGRCNEGFKLVICNNMYNKDSENNF</sequence>
<evidence type="ECO:0008006" key="3">
    <source>
        <dbReference type="Google" id="ProtNLM"/>
    </source>
</evidence>
<proteinExistence type="predicted"/>
<dbReference type="Proteomes" id="UP001500101">
    <property type="component" value="Unassembled WGS sequence"/>
</dbReference>
<protein>
    <recommendedName>
        <fullName evidence="3">YCII-related domain-containing protein</fullName>
    </recommendedName>
</protein>
<reference evidence="2" key="1">
    <citation type="journal article" date="2019" name="Int. J. Syst. Evol. Microbiol.">
        <title>The Global Catalogue of Microorganisms (GCM) 10K type strain sequencing project: providing services to taxonomists for standard genome sequencing and annotation.</title>
        <authorList>
            <consortium name="The Broad Institute Genomics Platform"/>
            <consortium name="The Broad Institute Genome Sequencing Center for Infectious Disease"/>
            <person name="Wu L."/>
            <person name="Ma J."/>
        </authorList>
    </citation>
    <scope>NUCLEOTIDE SEQUENCE [LARGE SCALE GENOMIC DNA]</scope>
    <source>
        <strain evidence="2">JCM 16704</strain>
    </source>
</reference>
<name>A0ABP7YWZ5_9SPHI</name>
<accession>A0ABP7YWZ5</accession>